<dbReference type="Proteomes" id="UP000436181">
    <property type="component" value="Unassembled WGS sequence"/>
</dbReference>
<keyword evidence="1" id="KW-0802">TPR repeat</keyword>
<name>A0ABQ6VM92_9CORY</name>
<comment type="caution">
    <text evidence="3">The sequence shown here is derived from an EMBL/GenBank/DDBJ whole genome shotgun (WGS) entry which is preliminary data.</text>
</comment>
<accession>A0ABQ6VM92</accession>
<sequence>MVGEHGNGRSHRGNSHGRGGRPSSSNGRSHSRNSDRQDGRSFDRNGGRDGRRDGGRNGGRNSEHRGERRFERRDDRNGGRSGGRTFGNKNGRNSDRQGPRNKGGFTPNRGGARRDGVDRARAAGPQRSGYREERIAKRMNEPTIPEDINPKDLDPSVRQELRSLSKDNADMVAKHLIMTALLLDNEPEKALEHARAAKDRAGRVAVARETCGIAAYHCGEWKEAISELRAARRMSGGPGLVSVLADAERGLGRPEKALEVAGDVTVADLDAESQVELAIVVSGAHQDMGNLNQAVEALVGQLDNQDAPEVSRMRLFYAYADALAQQGRKDDAITYFTKAQELDTEKLMDAAARIEELS</sequence>
<evidence type="ECO:0000313" key="3">
    <source>
        <dbReference type="EMBL" id="KAB3523576.1"/>
    </source>
</evidence>
<evidence type="ECO:0000256" key="1">
    <source>
        <dbReference type="PROSITE-ProRule" id="PRU00339"/>
    </source>
</evidence>
<dbReference type="Gene3D" id="1.25.40.10">
    <property type="entry name" value="Tetratricopeptide repeat domain"/>
    <property type="match status" value="2"/>
</dbReference>
<dbReference type="RefSeq" id="WP_151844224.1">
    <property type="nucleotide sequence ID" value="NZ_WBZJ01000001.1"/>
</dbReference>
<feature type="compositionally biased region" description="Basic residues" evidence="2">
    <location>
        <begin position="8"/>
        <end position="19"/>
    </location>
</feature>
<feature type="compositionally biased region" description="Basic and acidic residues" evidence="2">
    <location>
        <begin position="112"/>
        <end position="121"/>
    </location>
</feature>
<reference evidence="3 4" key="1">
    <citation type="submission" date="2019-10" db="EMBL/GenBank/DDBJ databases">
        <title>Corynebacterium sp novel species isolated from the respiratory tract of Marmot.</title>
        <authorList>
            <person name="Zhang G."/>
        </authorList>
    </citation>
    <scope>NUCLEOTIDE SEQUENCE [LARGE SCALE GENOMIC DNA]</scope>
    <source>
        <strain evidence="3 4">336</strain>
    </source>
</reference>
<feature type="region of interest" description="Disordered" evidence="2">
    <location>
        <begin position="1"/>
        <end position="134"/>
    </location>
</feature>
<dbReference type="InterPro" id="IPR011990">
    <property type="entry name" value="TPR-like_helical_dom_sf"/>
</dbReference>
<keyword evidence="4" id="KW-1185">Reference proteome</keyword>
<feature type="repeat" description="TPR" evidence="1">
    <location>
        <begin position="313"/>
        <end position="346"/>
    </location>
</feature>
<evidence type="ECO:0000313" key="4">
    <source>
        <dbReference type="Proteomes" id="UP000436181"/>
    </source>
</evidence>
<gene>
    <name evidence="3" type="ORF">F8377_05615</name>
</gene>
<dbReference type="SUPFAM" id="SSF48452">
    <property type="entry name" value="TPR-like"/>
    <property type="match status" value="1"/>
</dbReference>
<protein>
    <submittedName>
        <fullName evidence="3">Tetratricopeptide repeat protein</fullName>
    </submittedName>
</protein>
<dbReference type="PROSITE" id="PS50005">
    <property type="entry name" value="TPR"/>
    <property type="match status" value="1"/>
</dbReference>
<organism evidence="3 4">
    <name type="scientific">Corynebacterium zhongnanshanii</name>
    <dbReference type="NCBI Taxonomy" id="2768834"/>
    <lineage>
        <taxon>Bacteria</taxon>
        <taxon>Bacillati</taxon>
        <taxon>Actinomycetota</taxon>
        <taxon>Actinomycetes</taxon>
        <taxon>Mycobacteriales</taxon>
        <taxon>Corynebacteriaceae</taxon>
        <taxon>Corynebacterium</taxon>
    </lineage>
</organism>
<evidence type="ECO:0000256" key="2">
    <source>
        <dbReference type="SAM" id="MobiDB-lite"/>
    </source>
</evidence>
<dbReference type="InterPro" id="IPR019734">
    <property type="entry name" value="TPR_rpt"/>
</dbReference>
<dbReference type="EMBL" id="WBZJ01000001">
    <property type="protein sequence ID" value="KAB3523576.1"/>
    <property type="molecule type" value="Genomic_DNA"/>
</dbReference>
<proteinExistence type="predicted"/>
<dbReference type="Pfam" id="PF13181">
    <property type="entry name" value="TPR_8"/>
    <property type="match status" value="1"/>
</dbReference>
<feature type="compositionally biased region" description="Basic and acidic residues" evidence="2">
    <location>
        <begin position="32"/>
        <end position="78"/>
    </location>
</feature>